<name>A0ABV8URV9_9PROT</name>
<dbReference type="EMBL" id="JBHSCW010000011">
    <property type="protein sequence ID" value="MFC4353326.1"/>
    <property type="molecule type" value="Genomic_DNA"/>
</dbReference>
<dbReference type="PANTHER" id="PTHR43459">
    <property type="entry name" value="ENOYL-COA HYDRATASE"/>
    <property type="match status" value="1"/>
</dbReference>
<keyword evidence="2" id="KW-1185">Reference proteome</keyword>
<dbReference type="Proteomes" id="UP001595799">
    <property type="component" value="Unassembled WGS sequence"/>
</dbReference>
<dbReference type="CDD" id="cd06558">
    <property type="entry name" value="crotonase-like"/>
    <property type="match status" value="1"/>
</dbReference>
<dbReference type="InterPro" id="IPR029045">
    <property type="entry name" value="ClpP/crotonase-like_dom_sf"/>
</dbReference>
<dbReference type="Pfam" id="PF00378">
    <property type="entry name" value="ECH_1"/>
    <property type="match status" value="1"/>
</dbReference>
<dbReference type="PANTHER" id="PTHR43459:SF1">
    <property type="entry name" value="EG:BACN32G11.4 PROTEIN"/>
    <property type="match status" value="1"/>
</dbReference>
<dbReference type="Gene3D" id="3.90.226.10">
    <property type="entry name" value="2-enoyl-CoA Hydratase, Chain A, domain 1"/>
    <property type="match status" value="1"/>
</dbReference>
<dbReference type="SUPFAM" id="SSF52096">
    <property type="entry name" value="ClpP/crotonase"/>
    <property type="match status" value="1"/>
</dbReference>
<sequence>MSGKLVLCEIDSGLARLTLNRPERHNSLVPELLEDLLDAIAEVRRDDSVRVVVLAAEGRSFSTGGDLATFHDAEDMAVYGERIVGRLNEAILTLLDLPLPVIARVQGPVTGGSLGLVLAADLVVLAEETFIAPYYVEVGFSPDGGWSALLPERIGHARAAEIQLLNRQVDAEEASRLGLAHAVVPAGTLDSQVNDWVEMLSSKVQGGLHATKARLLDPARRAAIAQALEAERRGFIEQAARPETRAGVARFLGRAA</sequence>
<comment type="caution">
    <text evidence="1">The sequence shown here is derived from an EMBL/GenBank/DDBJ whole genome shotgun (WGS) entry which is preliminary data.</text>
</comment>
<dbReference type="InterPro" id="IPR001753">
    <property type="entry name" value="Enoyl-CoA_hydra/iso"/>
</dbReference>
<protein>
    <submittedName>
        <fullName evidence="1">Enoyl-CoA hydratase/isomerase family protein</fullName>
    </submittedName>
</protein>
<reference evidence="2" key="1">
    <citation type="journal article" date="2019" name="Int. J. Syst. Evol. Microbiol.">
        <title>The Global Catalogue of Microorganisms (GCM) 10K type strain sequencing project: providing services to taxonomists for standard genome sequencing and annotation.</title>
        <authorList>
            <consortium name="The Broad Institute Genomics Platform"/>
            <consortium name="The Broad Institute Genome Sequencing Center for Infectious Disease"/>
            <person name="Wu L."/>
            <person name="Ma J."/>
        </authorList>
    </citation>
    <scope>NUCLEOTIDE SEQUENCE [LARGE SCALE GENOMIC DNA]</scope>
    <source>
        <strain evidence="2">CECT 8472</strain>
    </source>
</reference>
<evidence type="ECO:0000313" key="1">
    <source>
        <dbReference type="EMBL" id="MFC4353326.1"/>
    </source>
</evidence>
<evidence type="ECO:0000313" key="2">
    <source>
        <dbReference type="Proteomes" id="UP001595799"/>
    </source>
</evidence>
<organism evidence="1 2">
    <name type="scientific">Fodinicurvata halophila</name>
    <dbReference type="NCBI Taxonomy" id="1419723"/>
    <lineage>
        <taxon>Bacteria</taxon>
        <taxon>Pseudomonadati</taxon>
        <taxon>Pseudomonadota</taxon>
        <taxon>Alphaproteobacteria</taxon>
        <taxon>Rhodospirillales</taxon>
        <taxon>Rhodovibrionaceae</taxon>
        <taxon>Fodinicurvata</taxon>
    </lineage>
</organism>
<proteinExistence type="predicted"/>
<dbReference type="RefSeq" id="WP_382423700.1">
    <property type="nucleotide sequence ID" value="NZ_JBHSCW010000011.1"/>
</dbReference>
<accession>A0ABV8URV9</accession>
<gene>
    <name evidence="1" type="ORF">ACFOW6_17390</name>
</gene>